<protein>
    <recommendedName>
        <fullName evidence="4">Negative modulator of initiation of replication</fullName>
    </recommendedName>
</protein>
<dbReference type="OrthoDB" id="5591069at2"/>
<comment type="function">
    <text evidence="4">Negative regulator of replication initiation, which contributes to regulation of DNA replication and ensures that replication initiation occurs exactly once per chromosome per cell cycle. Binds to pairs of hemimethylated GATC sequences in the oriC region, thus preventing assembly of replication proteins and re-initiation at newly replicated origins. Repression is relieved when the region becomes fully methylated.</text>
</comment>
<proteinExistence type="inferred from homology"/>
<dbReference type="EMBL" id="CP039852">
    <property type="protein sequence ID" value="QCZ93910.1"/>
    <property type="molecule type" value="Genomic_DNA"/>
</dbReference>
<dbReference type="InterPro" id="IPR013321">
    <property type="entry name" value="Arc_rbn_hlx_hlx"/>
</dbReference>
<dbReference type="SUPFAM" id="SSF47598">
    <property type="entry name" value="Ribbon-helix-helix"/>
    <property type="match status" value="1"/>
</dbReference>
<comment type="similarity">
    <text evidence="4">Belongs to the SeqA family.</text>
</comment>
<accession>A0A5B7YEW8</accession>
<dbReference type="Pfam" id="PF17206">
    <property type="entry name" value="SeqA_N"/>
    <property type="match status" value="1"/>
</dbReference>
<keyword evidence="1 4" id="KW-0963">Cytoplasm</keyword>
<dbReference type="GO" id="GO:0005737">
    <property type="term" value="C:cytoplasm"/>
    <property type="evidence" value="ECO:0007669"/>
    <property type="project" value="UniProtKB-SubCell"/>
</dbReference>
<sequence length="209" mass="22798">MKSIDIDDDLYAYIAGQTKHIGESASDILRRLLMDGAAQKVSADGKSVLQAKTAETTPAKSQEKKLSTSATSKPASQAAGKPSSTRDAVAKPAAPEGKDITSRLSKDVLEPYTKRVDLFLFILAQLHDLQPQTFAQVEQIKGKNRIYFATSKDALLKTGSSTNPKQIPDSPYWVVTNNNTAKKIAMLEQVLQVLGYDAETRELVVNRFA</sequence>
<feature type="domain" description="Replication modulator SeqA C-terminal DNA-binding" evidence="6">
    <location>
        <begin position="99"/>
        <end position="204"/>
    </location>
</feature>
<dbReference type="GO" id="GO:0006355">
    <property type="term" value="P:regulation of DNA-templated transcription"/>
    <property type="evidence" value="ECO:0007669"/>
    <property type="project" value="InterPro"/>
</dbReference>
<dbReference type="InterPro" id="IPR026577">
    <property type="entry name" value="SeqA_DNA-bd_C"/>
</dbReference>
<evidence type="ECO:0000313" key="8">
    <source>
        <dbReference type="EMBL" id="QCZ93910.1"/>
    </source>
</evidence>
<dbReference type="NCBIfam" id="NF008389">
    <property type="entry name" value="PRK11187.1"/>
    <property type="match status" value="1"/>
</dbReference>
<dbReference type="RefSeq" id="WP_139756652.1">
    <property type="nucleotide sequence ID" value="NZ_CP039852.1"/>
</dbReference>
<dbReference type="Proteomes" id="UP000304912">
    <property type="component" value="Chromosome"/>
</dbReference>
<dbReference type="InterPro" id="IPR033761">
    <property type="entry name" value="SeqA_N"/>
</dbReference>
<evidence type="ECO:0000259" key="6">
    <source>
        <dbReference type="Pfam" id="PF03925"/>
    </source>
</evidence>
<evidence type="ECO:0000256" key="2">
    <source>
        <dbReference type="ARBA" id="ARBA00022880"/>
    </source>
</evidence>
<keyword evidence="3 4" id="KW-0238">DNA-binding</keyword>
<dbReference type="GO" id="GO:0003677">
    <property type="term" value="F:DNA binding"/>
    <property type="evidence" value="ECO:0007669"/>
    <property type="project" value="UniProtKB-KW"/>
</dbReference>
<reference evidence="8 9" key="1">
    <citation type="submission" date="2019-04" db="EMBL/GenBank/DDBJ databases">
        <title>Salinimonas iocasae sp. nov., a halophilic bacterium isolated from the outer tube casing of tubeworms in Okinawa Trough.</title>
        <authorList>
            <person name="Zhang H."/>
            <person name="Wang H."/>
            <person name="Li C."/>
        </authorList>
    </citation>
    <scope>NUCLEOTIDE SEQUENCE [LARGE SCALE GENOMIC DNA]</scope>
    <source>
        <strain evidence="8 9">KX18D6</strain>
    </source>
</reference>
<dbReference type="Gene3D" id="1.10.1220.10">
    <property type="entry name" value="Met repressor-like"/>
    <property type="match status" value="1"/>
</dbReference>
<evidence type="ECO:0000313" key="9">
    <source>
        <dbReference type="Proteomes" id="UP000304912"/>
    </source>
</evidence>
<dbReference type="InterPro" id="IPR005621">
    <property type="entry name" value="SeqA"/>
</dbReference>
<feature type="region of interest" description="Disordered" evidence="5">
    <location>
        <begin position="42"/>
        <end position="97"/>
    </location>
</feature>
<evidence type="ECO:0000256" key="5">
    <source>
        <dbReference type="SAM" id="MobiDB-lite"/>
    </source>
</evidence>
<dbReference type="InterPro" id="IPR010985">
    <property type="entry name" value="Ribbon_hlx_hlx"/>
</dbReference>
<dbReference type="KEGG" id="salk:FBQ74_10625"/>
<keyword evidence="2 4" id="KW-0236">DNA replication inhibitor</keyword>
<evidence type="ECO:0000256" key="4">
    <source>
        <dbReference type="PIRNR" id="PIRNR019401"/>
    </source>
</evidence>
<name>A0A5B7YEW8_9ALTE</name>
<dbReference type="PIRSF" id="PIRSF019401">
    <property type="entry name" value="SeqA"/>
    <property type="match status" value="1"/>
</dbReference>
<comment type="subcellular location">
    <subcellularLocation>
        <location evidence="4">Cytoplasm</location>
    </subcellularLocation>
</comment>
<dbReference type="InterPro" id="IPR036835">
    <property type="entry name" value="SeqA_DNA-bd_C_sf"/>
</dbReference>
<dbReference type="AlphaFoldDB" id="A0A5B7YEW8"/>
<keyword evidence="9" id="KW-1185">Reference proteome</keyword>
<evidence type="ECO:0000256" key="1">
    <source>
        <dbReference type="ARBA" id="ARBA00022490"/>
    </source>
</evidence>
<gene>
    <name evidence="8" type="primary">seqA</name>
    <name evidence="8" type="ORF">FBQ74_10625</name>
</gene>
<dbReference type="Gene3D" id="1.20.1380.10">
    <property type="entry name" value="Replication modulator SeqA, C-terminal DNA-binding domain"/>
    <property type="match status" value="1"/>
</dbReference>
<evidence type="ECO:0000259" key="7">
    <source>
        <dbReference type="Pfam" id="PF17206"/>
    </source>
</evidence>
<dbReference type="GO" id="GO:0032297">
    <property type="term" value="P:negative regulation of DNA-templated DNA replication initiation"/>
    <property type="evidence" value="ECO:0007669"/>
    <property type="project" value="InterPro"/>
</dbReference>
<dbReference type="SUPFAM" id="SSF82808">
    <property type="entry name" value="Replication modulator SeqA, C-terminal DNA-binding domain"/>
    <property type="match status" value="1"/>
</dbReference>
<evidence type="ECO:0000256" key="3">
    <source>
        <dbReference type="ARBA" id="ARBA00023125"/>
    </source>
</evidence>
<feature type="domain" description="Negative modulator of initiation of replication SeqA N-terminal" evidence="7">
    <location>
        <begin position="1"/>
        <end position="33"/>
    </location>
</feature>
<dbReference type="Pfam" id="PF03925">
    <property type="entry name" value="SeqA"/>
    <property type="match status" value="1"/>
</dbReference>
<organism evidence="8 9">
    <name type="scientific">Salinimonas iocasae</name>
    <dbReference type="NCBI Taxonomy" id="2572577"/>
    <lineage>
        <taxon>Bacteria</taxon>
        <taxon>Pseudomonadati</taxon>
        <taxon>Pseudomonadota</taxon>
        <taxon>Gammaproteobacteria</taxon>
        <taxon>Alteromonadales</taxon>
        <taxon>Alteromonadaceae</taxon>
        <taxon>Alteromonas/Salinimonas group</taxon>
        <taxon>Salinimonas</taxon>
    </lineage>
</organism>